<accession>A0AAD7E4N7</accession>
<organism evidence="1 2">
    <name type="scientific">Mycena pura</name>
    <dbReference type="NCBI Taxonomy" id="153505"/>
    <lineage>
        <taxon>Eukaryota</taxon>
        <taxon>Fungi</taxon>
        <taxon>Dikarya</taxon>
        <taxon>Basidiomycota</taxon>
        <taxon>Agaricomycotina</taxon>
        <taxon>Agaricomycetes</taxon>
        <taxon>Agaricomycetidae</taxon>
        <taxon>Agaricales</taxon>
        <taxon>Marasmiineae</taxon>
        <taxon>Mycenaceae</taxon>
        <taxon>Mycena</taxon>
    </lineage>
</organism>
<evidence type="ECO:0000313" key="2">
    <source>
        <dbReference type="Proteomes" id="UP001219525"/>
    </source>
</evidence>
<protein>
    <submittedName>
        <fullName evidence="1">Uncharacterized protein</fullName>
    </submittedName>
</protein>
<proteinExistence type="predicted"/>
<gene>
    <name evidence="1" type="ORF">GGX14DRAFT_414337</name>
</gene>
<comment type="caution">
    <text evidence="1">The sequence shown here is derived from an EMBL/GenBank/DDBJ whole genome shotgun (WGS) entry which is preliminary data.</text>
</comment>
<dbReference type="AlphaFoldDB" id="A0AAD7E4N7"/>
<keyword evidence="2" id="KW-1185">Reference proteome</keyword>
<evidence type="ECO:0000313" key="1">
    <source>
        <dbReference type="EMBL" id="KAJ7228690.1"/>
    </source>
</evidence>
<sequence>MTSTSMAASEHYLAVLKASYDYDPDPSADDEIAIKENQILFLKERFNQEYNSFPLPHTARLITL</sequence>
<dbReference type="InterPro" id="IPR036028">
    <property type="entry name" value="SH3-like_dom_sf"/>
</dbReference>
<name>A0AAD7E4N7_9AGAR</name>
<reference evidence="1" key="1">
    <citation type="submission" date="2023-03" db="EMBL/GenBank/DDBJ databases">
        <title>Massive genome expansion in bonnet fungi (Mycena s.s.) driven by repeated elements and novel gene families across ecological guilds.</title>
        <authorList>
            <consortium name="Lawrence Berkeley National Laboratory"/>
            <person name="Harder C.B."/>
            <person name="Miyauchi S."/>
            <person name="Viragh M."/>
            <person name="Kuo A."/>
            <person name="Thoen E."/>
            <person name="Andreopoulos B."/>
            <person name="Lu D."/>
            <person name="Skrede I."/>
            <person name="Drula E."/>
            <person name="Henrissat B."/>
            <person name="Morin E."/>
            <person name="Kohler A."/>
            <person name="Barry K."/>
            <person name="LaButti K."/>
            <person name="Morin E."/>
            <person name="Salamov A."/>
            <person name="Lipzen A."/>
            <person name="Mereny Z."/>
            <person name="Hegedus B."/>
            <person name="Baldrian P."/>
            <person name="Stursova M."/>
            <person name="Weitz H."/>
            <person name="Taylor A."/>
            <person name="Grigoriev I.V."/>
            <person name="Nagy L.G."/>
            <person name="Martin F."/>
            <person name="Kauserud H."/>
        </authorList>
    </citation>
    <scope>NUCLEOTIDE SEQUENCE</scope>
    <source>
        <strain evidence="1">9144</strain>
    </source>
</reference>
<dbReference type="Proteomes" id="UP001219525">
    <property type="component" value="Unassembled WGS sequence"/>
</dbReference>
<dbReference type="EMBL" id="JARJCW010000002">
    <property type="protein sequence ID" value="KAJ7228690.1"/>
    <property type="molecule type" value="Genomic_DNA"/>
</dbReference>
<dbReference type="SUPFAM" id="SSF50044">
    <property type="entry name" value="SH3-domain"/>
    <property type="match status" value="1"/>
</dbReference>